<dbReference type="AlphaFoldDB" id="A0A1F6FZD2"/>
<organism evidence="2 3">
    <name type="scientific">Candidatus Kuenenbacteria bacterium RIFCSPLOWO2_12_FULL_42_13</name>
    <dbReference type="NCBI Taxonomy" id="1798565"/>
    <lineage>
        <taxon>Bacteria</taxon>
        <taxon>Candidatus Kueneniibacteriota</taxon>
    </lineage>
</organism>
<dbReference type="GO" id="GO:0006313">
    <property type="term" value="P:DNA transposition"/>
    <property type="evidence" value="ECO:0007669"/>
    <property type="project" value="InterPro"/>
</dbReference>
<sequence length="165" mass="19940">MPSIRIIKEQKDQLYFITFSVKNLYYIFDRHHRFEILEDSFVYCQKDKGLKIYAFVFMLNHLHFIGQAPDIIAVVNSLKSYLSHELQKNIIATEPEVLKLFKEQDGYHFWQDKNYPELIESIRFLEQKMNYIHYNPVKKEYVNNPEDWRWSSVSKIPTKIMIANL</sequence>
<evidence type="ECO:0000313" key="3">
    <source>
        <dbReference type="Proteomes" id="UP000177320"/>
    </source>
</evidence>
<dbReference type="Pfam" id="PF01797">
    <property type="entry name" value="Y1_Tnp"/>
    <property type="match status" value="1"/>
</dbReference>
<proteinExistence type="predicted"/>
<dbReference type="PANTHER" id="PTHR36966:SF1">
    <property type="entry name" value="REP-ASSOCIATED TYROSINE TRANSPOSASE"/>
    <property type="match status" value="1"/>
</dbReference>
<name>A0A1F6FZD2_9BACT</name>
<dbReference type="GO" id="GO:0004803">
    <property type="term" value="F:transposase activity"/>
    <property type="evidence" value="ECO:0007669"/>
    <property type="project" value="InterPro"/>
</dbReference>
<dbReference type="GO" id="GO:0043565">
    <property type="term" value="F:sequence-specific DNA binding"/>
    <property type="evidence" value="ECO:0007669"/>
    <property type="project" value="TreeGrafter"/>
</dbReference>
<protein>
    <recommendedName>
        <fullName evidence="1">Transposase IS200-like domain-containing protein</fullName>
    </recommendedName>
</protein>
<dbReference type="NCBIfam" id="NF047646">
    <property type="entry name" value="REP_Tyr_transpos"/>
    <property type="match status" value="1"/>
</dbReference>
<evidence type="ECO:0000313" key="2">
    <source>
        <dbReference type="EMBL" id="OGG91229.1"/>
    </source>
</evidence>
<gene>
    <name evidence="2" type="ORF">A3H03_01665</name>
</gene>
<dbReference type="InterPro" id="IPR002686">
    <property type="entry name" value="Transposase_17"/>
</dbReference>
<accession>A0A1F6FZD2</accession>
<dbReference type="SUPFAM" id="SSF143422">
    <property type="entry name" value="Transposase IS200-like"/>
    <property type="match status" value="1"/>
</dbReference>
<reference evidence="2 3" key="1">
    <citation type="journal article" date="2016" name="Nat. Commun.">
        <title>Thousands of microbial genomes shed light on interconnected biogeochemical processes in an aquifer system.</title>
        <authorList>
            <person name="Anantharaman K."/>
            <person name="Brown C.T."/>
            <person name="Hug L.A."/>
            <person name="Sharon I."/>
            <person name="Castelle C.J."/>
            <person name="Probst A.J."/>
            <person name="Thomas B.C."/>
            <person name="Singh A."/>
            <person name="Wilkins M.J."/>
            <person name="Karaoz U."/>
            <person name="Brodie E.L."/>
            <person name="Williams K.H."/>
            <person name="Hubbard S.S."/>
            <person name="Banfield J.F."/>
        </authorList>
    </citation>
    <scope>NUCLEOTIDE SEQUENCE [LARGE SCALE GENOMIC DNA]</scope>
</reference>
<dbReference type="SMART" id="SM01321">
    <property type="entry name" value="Y1_Tnp"/>
    <property type="match status" value="1"/>
</dbReference>
<dbReference type="InterPro" id="IPR052715">
    <property type="entry name" value="RAYT_transposase"/>
</dbReference>
<evidence type="ECO:0000259" key="1">
    <source>
        <dbReference type="SMART" id="SM01321"/>
    </source>
</evidence>
<dbReference type="Proteomes" id="UP000177320">
    <property type="component" value="Unassembled WGS sequence"/>
</dbReference>
<comment type="caution">
    <text evidence="2">The sequence shown here is derived from an EMBL/GenBank/DDBJ whole genome shotgun (WGS) entry which is preliminary data.</text>
</comment>
<dbReference type="EMBL" id="MFNA01000052">
    <property type="protein sequence ID" value="OGG91229.1"/>
    <property type="molecule type" value="Genomic_DNA"/>
</dbReference>
<dbReference type="PANTHER" id="PTHR36966">
    <property type="entry name" value="REP-ASSOCIATED TYROSINE TRANSPOSASE"/>
    <property type="match status" value="1"/>
</dbReference>
<dbReference type="Gene3D" id="3.30.70.1290">
    <property type="entry name" value="Transposase IS200-like"/>
    <property type="match status" value="1"/>
</dbReference>
<dbReference type="InterPro" id="IPR036515">
    <property type="entry name" value="Transposase_17_sf"/>
</dbReference>
<feature type="domain" description="Transposase IS200-like" evidence="1">
    <location>
        <begin position="10"/>
        <end position="135"/>
    </location>
</feature>